<sequence>MLPLLPDTARPDLQYETGNESEDDSFLAEPTESHQDLNYVEFDFTKQNNQSNSSLNRAMSFMQSSDSLVTQLRNTTTLNSVSSTRNSISSPGMARSLSPVQKKVHTTAIKENHDDEDVDPVKATANDKVSTDVDEEDDFFNDKDTAWKHIKQITEFDYYNDRGDLEFKGETTDPFLENLAMTTGYTRIDTEEQVAKYLELDRKTDFLFKDTVPDKVAQYQDMEYNSDDDSGYHDEAINSSDTLESTRQMLTENQQFAYVAATKLITVEMATNLAKIKLPASSKYSSQFNLGQRNFANWTMYVMLKMYEHMKCSEEEQAMIEKLSVHGIEIDPLLDSLRNDPHQVPATLRKNKKYHWSKEAPYDLRWVIVCDLFLLLLSDGYFDSRSKTLLLTFAQYLGLRELEILQFERRLTSSLDIETNNKSIENDDEKLIDKILIDKQIKKNKKKRLAYIGMATLGGGLAIGLSAGLLAPVIGAGLAAGLTTIGITGSGGFLAGVGGGAIITTAGIAIGANVGAKAGSRRAGDVHTFEFKPLHNNKRAQLILTVSGWMNSDLDDVRLPFSTVDPVMGDIFSLLWEPEMLRSMGQTIGILASEALSTSIQQILGATILTSLMAAIQLPMILSKLSYLLDNPWNVSLDRAWKAGKILADNLSEGNLGIRPITLVGFSLGSRLIYSCLTELARRGIYGLVENVIILGSPVTVNVDQLSLARSVVSGRFINGYSKKDWILGYLFRATSGGLMTVAGLSPIENVYGIENIDCTEFVEGHMAYRQAIPKILKELDWEVLSETFAEIEEPDPEQVERQRKLVDEFEEAKQKMEQDIENGKYKKKSWKFWTKPSKKNWWDTVGNTATTKNTEEATSTESNDTGATVPNRETEEYQVETETETETESGALFDIDALKNEIKDIEATTQKAHH</sequence>
<keyword evidence="4 8" id="KW-1133">Transmembrane helix</keyword>
<dbReference type="Pfam" id="PF05277">
    <property type="entry name" value="DUF726"/>
    <property type="match status" value="1"/>
</dbReference>
<feature type="region of interest" description="Disordered" evidence="7">
    <location>
        <begin position="844"/>
        <end position="895"/>
    </location>
</feature>
<comment type="subcellular location">
    <subcellularLocation>
        <location evidence="1">Membrane</location>
        <topology evidence="1">Multi-pass membrane protein</topology>
    </subcellularLocation>
</comment>
<protein>
    <recommendedName>
        <fullName evidence="11">DUF726-domain-containing protein</fullName>
    </recommendedName>
</protein>
<proteinExistence type="inferred from homology"/>
<feature type="transmembrane region" description="Helical" evidence="8">
    <location>
        <begin position="491"/>
        <end position="512"/>
    </location>
</feature>
<dbReference type="EMBL" id="JAHMUF010000019">
    <property type="protein sequence ID" value="KAG7192268.1"/>
    <property type="molecule type" value="Genomic_DNA"/>
</dbReference>
<evidence type="ECO:0008006" key="11">
    <source>
        <dbReference type="Google" id="ProtNLM"/>
    </source>
</evidence>
<feature type="transmembrane region" description="Helical" evidence="8">
    <location>
        <begin position="449"/>
        <end position="471"/>
    </location>
</feature>
<evidence type="ECO:0000256" key="1">
    <source>
        <dbReference type="ARBA" id="ARBA00004141"/>
    </source>
</evidence>
<dbReference type="SUPFAM" id="SSF158682">
    <property type="entry name" value="TerB-like"/>
    <property type="match status" value="1"/>
</dbReference>
<gene>
    <name evidence="9" type="ORF">KQ657_001986</name>
</gene>
<comment type="caution">
    <text evidence="9">The sequence shown here is derived from an EMBL/GenBank/DDBJ whole genome shotgun (WGS) entry which is preliminary data.</text>
</comment>
<dbReference type="RefSeq" id="XP_043047818.1">
    <property type="nucleotide sequence ID" value="XM_043192763.1"/>
</dbReference>
<dbReference type="OrthoDB" id="277931at2759"/>
<feature type="compositionally biased region" description="Acidic residues" evidence="7">
    <location>
        <begin position="877"/>
        <end position="888"/>
    </location>
</feature>
<name>A0A9P8AH28_9ASCO</name>
<comment type="similarity">
    <text evidence="2">Belongs to the TMCO4 family.</text>
</comment>
<organism evidence="9 10">
    <name type="scientific">Scheffersomyces spartinae</name>
    <dbReference type="NCBI Taxonomy" id="45513"/>
    <lineage>
        <taxon>Eukaryota</taxon>
        <taxon>Fungi</taxon>
        <taxon>Dikarya</taxon>
        <taxon>Ascomycota</taxon>
        <taxon>Saccharomycotina</taxon>
        <taxon>Pichiomycetes</taxon>
        <taxon>Debaryomycetaceae</taxon>
        <taxon>Scheffersomyces</taxon>
    </lineage>
</organism>
<feature type="region of interest" description="Disordered" evidence="7">
    <location>
        <begin position="78"/>
        <end position="104"/>
    </location>
</feature>
<evidence type="ECO:0000256" key="8">
    <source>
        <dbReference type="SAM" id="Phobius"/>
    </source>
</evidence>
<dbReference type="InterPro" id="IPR007941">
    <property type="entry name" value="DUF726"/>
</dbReference>
<keyword evidence="6" id="KW-0175">Coiled coil</keyword>
<dbReference type="PANTHER" id="PTHR17920:SF3">
    <property type="entry name" value="TRANSMEMBRANE AND COILED-COIL DOMAIN-CONTAINING PROTEIN 4"/>
    <property type="match status" value="1"/>
</dbReference>
<evidence type="ECO:0000256" key="4">
    <source>
        <dbReference type="ARBA" id="ARBA00022989"/>
    </source>
</evidence>
<dbReference type="GO" id="GO:0016020">
    <property type="term" value="C:membrane"/>
    <property type="evidence" value="ECO:0007669"/>
    <property type="project" value="UniProtKB-SubCell"/>
</dbReference>
<reference evidence="9" key="1">
    <citation type="submission" date="2021-03" db="EMBL/GenBank/DDBJ databases">
        <authorList>
            <person name="Palmer J.M."/>
        </authorList>
    </citation>
    <scope>NUCLEOTIDE SEQUENCE</scope>
    <source>
        <strain evidence="9">ARV_011</strain>
    </source>
</reference>
<evidence type="ECO:0000313" key="9">
    <source>
        <dbReference type="EMBL" id="KAG7192268.1"/>
    </source>
</evidence>
<dbReference type="PANTHER" id="PTHR17920">
    <property type="entry name" value="TRANSMEMBRANE AND COILED-COIL DOMAIN-CONTAINING PROTEIN 4 TMCO4"/>
    <property type="match status" value="1"/>
</dbReference>
<keyword evidence="3 8" id="KW-0812">Transmembrane</keyword>
<evidence type="ECO:0000256" key="2">
    <source>
        <dbReference type="ARBA" id="ARBA00009824"/>
    </source>
</evidence>
<evidence type="ECO:0000256" key="3">
    <source>
        <dbReference type="ARBA" id="ARBA00022692"/>
    </source>
</evidence>
<dbReference type="AlphaFoldDB" id="A0A9P8AH28"/>
<evidence type="ECO:0000256" key="6">
    <source>
        <dbReference type="SAM" id="Coils"/>
    </source>
</evidence>
<evidence type="ECO:0000256" key="5">
    <source>
        <dbReference type="ARBA" id="ARBA00023136"/>
    </source>
</evidence>
<feature type="region of interest" description="Disordered" evidence="7">
    <location>
        <begin position="1"/>
        <end position="30"/>
    </location>
</feature>
<evidence type="ECO:0000313" key="10">
    <source>
        <dbReference type="Proteomes" id="UP000790833"/>
    </source>
</evidence>
<feature type="coiled-coil region" evidence="6">
    <location>
        <begin position="800"/>
        <end position="827"/>
    </location>
</feature>
<keyword evidence="10" id="KW-1185">Reference proteome</keyword>
<evidence type="ECO:0000256" key="7">
    <source>
        <dbReference type="SAM" id="MobiDB-lite"/>
    </source>
</evidence>
<accession>A0A9P8AH28</accession>
<feature type="compositionally biased region" description="Low complexity" evidence="7">
    <location>
        <begin position="848"/>
        <end position="866"/>
    </location>
</feature>
<keyword evidence="5 8" id="KW-0472">Membrane</keyword>
<dbReference type="Proteomes" id="UP000790833">
    <property type="component" value="Unassembled WGS sequence"/>
</dbReference>
<dbReference type="GeneID" id="66115360"/>
<dbReference type="InterPro" id="IPR029058">
    <property type="entry name" value="AB_hydrolase_fold"/>
</dbReference>
<dbReference type="InterPro" id="IPR029024">
    <property type="entry name" value="TerB-like"/>
</dbReference>
<feature type="compositionally biased region" description="Low complexity" evidence="7">
    <location>
        <begin position="80"/>
        <end position="90"/>
    </location>
</feature>
<dbReference type="SUPFAM" id="SSF53474">
    <property type="entry name" value="alpha/beta-Hydrolases"/>
    <property type="match status" value="1"/>
</dbReference>